<dbReference type="Gene3D" id="2.130.10.10">
    <property type="entry name" value="YVTN repeat-like/Quinoprotein amine dehydrogenase"/>
    <property type="match status" value="2"/>
</dbReference>
<dbReference type="Proteomes" id="UP000013456">
    <property type="component" value="Chromosome 16"/>
</dbReference>
<dbReference type="SMART" id="SM00320">
    <property type="entry name" value="WD40"/>
    <property type="match status" value="4"/>
</dbReference>
<sequence length="389" mass="43491">SQPLTGELRCWGALDSRPGRCRGPASGPTNKGVHIHQAGGSPPASSTSSSSLTNDVAKQPVSRDLPSGRPGTTGPAGAQYTPHSHQFPRTRKMFDKGPEQGRAWHCLTADDADDAAGHKSFISATVQTGFCDWSARYFAQPVMKIPEEHDLESQIRKEREWRFLRNSRVRRQAQQVIQKGITRLDDQIFLNRNPGVPSVVKFHPFTPCIAVADKDSICFWDWEKGEKLDYFHNGNPRYTRVTAMEYLNGQDCSLLLTATDDGAIRVWKNFADLEKNPEMVTAWQGLSDMLPTTRDISERPNPFREKSRGNRAGMVVDWEQETGLLMSSGDVRIVRIWDTDREMKVQDIPTGADSCVTSLSCDSHRSLIVAGLGDGSIRVYDRRMALSEW</sequence>
<feature type="region of interest" description="Disordered" evidence="1">
    <location>
        <begin position="1"/>
        <end position="88"/>
    </location>
</feature>
<dbReference type="EMBL" id="CM001268">
    <property type="protein sequence ID" value="EHH25281.1"/>
    <property type="molecule type" value="Genomic_DNA"/>
</dbReference>
<name>G7NH81_MACMU</name>
<evidence type="ECO:0000256" key="1">
    <source>
        <dbReference type="SAM" id="MobiDB-lite"/>
    </source>
</evidence>
<dbReference type="InterPro" id="IPR004083">
    <property type="entry name" value="Raptor"/>
</dbReference>
<feature type="compositionally biased region" description="Low complexity" evidence="1">
    <location>
        <begin position="38"/>
        <end position="51"/>
    </location>
</feature>
<gene>
    <name evidence="2" type="ORF">EGK_09075</name>
</gene>
<protein>
    <submittedName>
        <fullName evidence="2">Uncharacterized protein</fullName>
    </submittedName>
</protein>
<dbReference type="GO" id="GO:0031929">
    <property type="term" value="P:TOR signaling"/>
    <property type="evidence" value="ECO:0007669"/>
    <property type="project" value="InterPro"/>
</dbReference>
<dbReference type="AlphaFoldDB" id="G7NH81"/>
<feature type="non-terminal residue" evidence="2">
    <location>
        <position position="389"/>
    </location>
</feature>
<dbReference type="InterPro" id="IPR001680">
    <property type="entry name" value="WD40_rpt"/>
</dbReference>
<dbReference type="PANTHER" id="PTHR12848">
    <property type="entry name" value="REGULATORY-ASSOCIATED PROTEIN OF MTOR"/>
    <property type="match status" value="1"/>
</dbReference>
<dbReference type="Pfam" id="PF00400">
    <property type="entry name" value="WD40"/>
    <property type="match status" value="1"/>
</dbReference>
<dbReference type="FunFam" id="2.130.10.10:FF:000137">
    <property type="entry name" value="Regulatory-associated protein of mTOR isoform 1"/>
    <property type="match status" value="1"/>
</dbReference>
<organism evidence="2">
    <name type="scientific">Macaca mulatta</name>
    <name type="common">Rhesus macaque</name>
    <dbReference type="NCBI Taxonomy" id="9544"/>
    <lineage>
        <taxon>Eukaryota</taxon>
        <taxon>Metazoa</taxon>
        <taxon>Chordata</taxon>
        <taxon>Craniata</taxon>
        <taxon>Vertebrata</taxon>
        <taxon>Euteleostomi</taxon>
        <taxon>Mammalia</taxon>
        <taxon>Eutheria</taxon>
        <taxon>Euarchontoglires</taxon>
        <taxon>Primates</taxon>
        <taxon>Haplorrhini</taxon>
        <taxon>Catarrhini</taxon>
        <taxon>Cercopithecidae</taxon>
        <taxon>Cercopithecinae</taxon>
        <taxon>Macaca</taxon>
    </lineage>
</organism>
<dbReference type="InterPro" id="IPR036322">
    <property type="entry name" value="WD40_repeat_dom_sf"/>
</dbReference>
<dbReference type="InterPro" id="IPR015943">
    <property type="entry name" value="WD40/YVTN_repeat-like_dom_sf"/>
</dbReference>
<reference evidence="2" key="1">
    <citation type="journal article" date="2011" name="Nat. Biotechnol.">
        <title>Genome sequencing and comparison of two nonhuman primate animal models, the cynomolgus and Chinese rhesus macaques.</title>
        <authorList>
            <person name="Yan G."/>
            <person name="Zhang G."/>
            <person name="Fang X."/>
            <person name="Zhang Y."/>
            <person name="Li C."/>
            <person name="Ling F."/>
            <person name="Cooper D.N."/>
            <person name="Li Q."/>
            <person name="Li Y."/>
            <person name="van Gool A.J."/>
            <person name="Du H."/>
            <person name="Chen J."/>
            <person name="Chen R."/>
            <person name="Zhang P."/>
            <person name="Huang Z."/>
            <person name="Thompson J.R."/>
            <person name="Meng Y."/>
            <person name="Bai Y."/>
            <person name="Wang J."/>
            <person name="Zhuo M."/>
            <person name="Wang T."/>
            <person name="Huang Y."/>
            <person name="Wei L."/>
            <person name="Li J."/>
            <person name="Wang Z."/>
            <person name="Hu H."/>
            <person name="Yang P."/>
            <person name="Le L."/>
            <person name="Stenson P.D."/>
            <person name="Li B."/>
            <person name="Liu X."/>
            <person name="Ball E.V."/>
            <person name="An N."/>
            <person name="Huang Q."/>
            <person name="Zhang Y."/>
            <person name="Fan W."/>
            <person name="Zhang X."/>
            <person name="Li Y."/>
            <person name="Wang W."/>
            <person name="Katze M.G."/>
            <person name="Su B."/>
            <person name="Nielsen R."/>
            <person name="Yang H."/>
            <person name="Wang J."/>
            <person name="Wang X."/>
            <person name="Wang J."/>
        </authorList>
    </citation>
    <scope>NUCLEOTIDE SEQUENCE [LARGE SCALE GENOMIC DNA]</scope>
    <source>
        <strain evidence="2">CR-5</strain>
    </source>
</reference>
<accession>G7NH81</accession>
<feature type="non-terminal residue" evidence="2">
    <location>
        <position position="1"/>
    </location>
</feature>
<dbReference type="SUPFAM" id="SSF50978">
    <property type="entry name" value="WD40 repeat-like"/>
    <property type="match status" value="1"/>
</dbReference>
<evidence type="ECO:0000313" key="2">
    <source>
        <dbReference type="EMBL" id="EHH25281.1"/>
    </source>
</evidence>
<proteinExistence type="predicted"/>
<dbReference type="GO" id="GO:0031931">
    <property type="term" value="C:TORC1 complex"/>
    <property type="evidence" value="ECO:0007669"/>
    <property type="project" value="InterPro"/>
</dbReference>
<dbReference type="PANTHER" id="PTHR12848:SF16">
    <property type="entry name" value="REGULATORY-ASSOCIATED PROTEIN OF MTOR"/>
    <property type="match status" value="1"/>
</dbReference>